<dbReference type="KEGG" id="mcw:A8L33_04905"/>
<dbReference type="OrthoDB" id="5083660at2"/>
<protein>
    <recommendedName>
        <fullName evidence="4">Lipoprotein</fullName>
    </recommendedName>
</protein>
<evidence type="ECO:0000313" key="3">
    <source>
        <dbReference type="Proteomes" id="UP000037737"/>
    </source>
</evidence>
<dbReference type="PROSITE" id="PS51257">
    <property type="entry name" value="PROKAR_LIPOPROTEIN"/>
    <property type="match status" value="1"/>
</dbReference>
<dbReference type="Proteomes" id="UP000037737">
    <property type="component" value="Unassembled WGS sequence"/>
</dbReference>
<comment type="caution">
    <text evidence="2">The sequence shown here is derived from an EMBL/GenBank/DDBJ whole genome shotgun (WGS) entry which is preliminary data.</text>
</comment>
<feature type="chain" id="PRO_5038597535" description="Lipoprotein" evidence="1">
    <location>
        <begin position="31"/>
        <end position="248"/>
    </location>
</feature>
<dbReference type="EMBL" id="LAVO01000001">
    <property type="protein sequence ID" value="KOS12084.1"/>
    <property type="molecule type" value="Genomic_DNA"/>
</dbReference>
<dbReference type="PATRIC" id="fig|84292.3.peg.291"/>
<sequence length="248" mass="24811">MTRRRMVLSGFGVAAALALALAGCATPAGTGGTGGATTEPAPAPDASAPVAVEVDAAWLDDGRSIGIVTQGSSTCIPMAEEPTFADGVLTVTLVEPENTACTRDLVPRVSLVGVPEGVDPAEDLDIVVTGEGYQGEVELDGVTGLAGPGGETQYAPSAGWTGTDGQFVILTWGSSSCPPVFQEVVAAGPAEVTATAEEPPADQVCTMDMAPRAAVLVVDGVEADDGVELVITGSPEFADARTPILGSN</sequence>
<evidence type="ECO:0008006" key="4">
    <source>
        <dbReference type="Google" id="ProtNLM"/>
    </source>
</evidence>
<reference evidence="2" key="1">
    <citation type="submission" date="2015-04" db="EMBL/GenBank/DDBJ databases">
        <title>Complete genome sequence of Microbacterium chocolatum SIT 101, a bacterium enantioselectively hydrolyzing mesomeric diesters.</title>
        <authorList>
            <person name="Li X."/>
            <person name="Xu Y."/>
        </authorList>
    </citation>
    <scope>NUCLEOTIDE SEQUENCE [LARGE SCALE GENOMIC DNA]</scope>
    <source>
        <strain evidence="2">SIT 101</strain>
    </source>
</reference>
<organism evidence="2 3">
    <name type="scientific">Microbacterium aurantiacum</name>
    <dbReference type="NCBI Taxonomy" id="162393"/>
    <lineage>
        <taxon>Bacteria</taxon>
        <taxon>Bacillati</taxon>
        <taxon>Actinomycetota</taxon>
        <taxon>Actinomycetes</taxon>
        <taxon>Micrococcales</taxon>
        <taxon>Microbacteriaceae</taxon>
        <taxon>Microbacterium</taxon>
    </lineage>
</organism>
<accession>A0A0M8MQ67</accession>
<evidence type="ECO:0000256" key="1">
    <source>
        <dbReference type="SAM" id="SignalP"/>
    </source>
</evidence>
<gene>
    <name evidence="2" type="ORF">XI38_01380</name>
</gene>
<keyword evidence="1" id="KW-0732">Signal</keyword>
<name>A0A0M8MQ67_9MICO</name>
<proteinExistence type="predicted"/>
<dbReference type="AlphaFoldDB" id="A0A0M8MQ67"/>
<keyword evidence="3" id="KW-1185">Reference proteome</keyword>
<feature type="signal peptide" evidence="1">
    <location>
        <begin position="1"/>
        <end position="30"/>
    </location>
</feature>
<evidence type="ECO:0000313" key="2">
    <source>
        <dbReference type="EMBL" id="KOS12084.1"/>
    </source>
</evidence>